<feature type="signal peptide" evidence="5">
    <location>
        <begin position="1"/>
        <end position="38"/>
    </location>
</feature>
<evidence type="ECO:0000256" key="3">
    <source>
        <dbReference type="ARBA" id="ARBA00022729"/>
    </source>
</evidence>
<dbReference type="Proteomes" id="UP000326202">
    <property type="component" value="Chromosome"/>
</dbReference>
<dbReference type="AlphaFoldDB" id="A0A5J6MDM7"/>
<feature type="domain" description="Transglycosylase SLT" evidence="6">
    <location>
        <begin position="367"/>
        <end position="470"/>
    </location>
</feature>
<dbReference type="InterPro" id="IPR008258">
    <property type="entry name" value="Transglycosylase_SLT_dom_1"/>
</dbReference>
<dbReference type="InterPro" id="IPR023346">
    <property type="entry name" value="Lysozyme-like_dom_sf"/>
</dbReference>
<dbReference type="OrthoDB" id="9815002at2"/>
<evidence type="ECO:0000313" key="8">
    <source>
        <dbReference type="Proteomes" id="UP000326202"/>
    </source>
</evidence>
<feature type="region of interest" description="Disordered" evidence="4">
    <location>
        <begin position="158"/>
        <end position="184"/>
    </location>
</feature>
<gene>
    <name evidence="7" type="ORF">FRZ44_08290</name>
</gene>
<evidence type="ECO:0000256" key="1">
    <source>
        <dbReference type="ARBA" id="ARBA00007734"/>
    </source>
</evidence>
<dbReference type="GO" id="GO:0042597">
    <property type="term" value="C:periplasmic space"/>
    <property type="evidence" value="ECO:0007669"/>
    <property type="project" value="InterPro"/>
</dbReference>
<evidence type="ECO:0000256" key="4">
    <source>
        <dbReference type="SAM" id="MobiDB-lite"/>
    </source>
</evidence>
<keyword evidence="8" id="KW-1185">Reference proteome</keyword>
<dbReference type="PANTHER" id="PTHR37423:SF2">
    <property type="entry name" value="MEMBRANE-BOUND LYTIC MUREIN TRANSGLYCOSYLASE C"/>
    <property type="match status" value="1"/>
</dbReference>
<dbReference type="PANTHER" id="PTHR37423">
    <property type="entry name" value="SOLUBLE LYTIC MUREIN TRANSGLYCOSYLASE-RELATED"/>
    <property type="match status" value="1"/>
</dbReference>
<dbReference type="Gene3D" id="1.10.530.10">
    <property type="match status" value="1"/>
</dbReference>
<evidence type="ECO:0000313" key="7">
    <source>
        <dbReference type="EMBL" id="QEX15544.1"/>
    </source>
</evidence>
<evidence type="ECO:0000256" key="5">
    <source>
        <dbReference type="SAM" id="SignalP"/>
    </source>
</evidence>
<dbReference type="GO" id="GO:0004553">
    <property type="term" value="F:hydrolase activity, hydrolyzing O-glycosyl compounds"/>
    <property type="evidence" value="ECO:0007669"/>
    <property type="project" value="InterPro"/>
</dbReference>
<dbReference type="EMBL" id="CP042906">
    <property type="protein sequence ID" value="QEX15544.1"/>
    <property type="molecule type" value="Genomic_DNA"/>
</dbReference>
<dbReference type="SUPFAM" id="SSF53955">
    <property type="entry name" value="Lysozyme-like"/>
    <property type="match status" value="1"/>
</dbReference>
<feature type="chain" id="PRO_5023898448" description="Transglycosylase SLT domain-containing protein" evidence="5">
    <location>
        <begin position="39"/>
        <end position="541"/>
    </location>
</feature>
<name>A0A5J6MDM7_9PROT</name>
<dbReference type="CDD" id="cd13401">
    <property type="entry name" value="Slt70-like"/>
    <property type="match status" value="1"/>
</dbReference>
<dbReference type="Pfam" id="PF01464">
    <property type="entry name" value="SLT"/>
    <property type="match status" value="1"/>
</dbReference>
<comment type="similarity">
    <text evidence="2">Belongs to the virb1 family.</text>
</comment>
<dbReference type="KEGG" id="htq:FRZ44_08290"/>
<accession>A0A5J6MDM7</accession>
<keyword evidence="3 5" id="KW-0732">Signal</keyword>
<evidence type="ECO:0000256" key="2">
    <source>
        <dbReference type="ARBA" id="ARBA00009387"/>
    </source>
</evidence>
<comment type="similarity">
    <text evidence="1">Belongs to the transglycosylase Slt family.</text>
</comment>
<dbReference type="SUPFAM" id="SSF48435">
    <property type="entry name" value="Bacterial muramidases"/>
    <property type="match status" value="1"/>
</dbReference>
<organism evidence="7 8">
    <name type="scientific">Hypericibacter terrae</name>
    <dbReference type="NCBI Taxonomy" id="2602015"/>
    <lineage>
        <taxon>Bacteria</taxon>
        <taxon>Pseudomonadati</taxon>
        <taxon>Pseudomonadota</taxon>
        <taxon>Alphaproteobacteria</taxon>
        <taxon>Rhodospirillales</taxon>
        <taxon>Dongiaceae</taxon>
        <taxon>Hypericibacter</taxon>
    </lineage>
</organism>
<dbReference type="Gene3D" id="1.25.20.10">
    <property type="entry name" value="Bacterial muramidases"/>
    <property type="match status" value="1"/>
</dbReference>
<sequence>MQMASTPSGLPGRNVRRAIGPVLVLAAGFAFGSHPALAAGGALAPTGGALPLTAALPPASQPDTGPEIAVPKPLEETDAARYRQIFRLQNKADWKGADEIIGTLTDLRLMGHVLAQRYLSPTYRTRYAELAEWLSKYGDHPDAPAIYALALKKKPANAANPAEPNVSSFRGGTPDGDNQGPEPAQWAQGLEAWRDGNAKLAATLFEQAAKASNGNPWVQSAAAYWAARAHIRAKEPQKVSEWLRLAAGDPRTFYGQLARRALGVDTAFAWADPTLTADGAEALMATRTGQRALALIQVGQRQRASDEFHLLRPQAGPELTQGMLAIANEIGMPSLTLGLGASLEDKSGFRLDNALFPTPAWTPKGGFKVNRALLFALARTESGFNPEAKSPMGALGLMQLMPGTVKYTGGRLVAVLGSGKPDWSDPETNMALGQEYVQYLLEDSNVNGDLLLMAAAYNAGPGNLAKWRDKFAYDDDPLLFLESMPARETRDFAERVLASMWIYEQRLGQDAPTLDALAAGAWPQYRPQDDEAVAAASNASN</sequence>
<reference evidence="7 8" key="1">
    <citation type="submission" date="2019-08" db="EMBL/GenBank/DDBJ databases">
        <title>Hyperibacter terrae gen. nov., sp. nov. and Hyperibacter viscosus sp. nov., two new members in the family Rhodospirillaceae isolated from the rhizosphere of Hypericum perforatum.</title>
        <authorList>
            <person name="Noviana Z."/>
        </authorList>
    </citation>
    <scope>NUCLEOTIDE SEQUENCE [LARGE SCALE GENOMIC DNA]</scope>
    <source>
        <strain evidence="7 8">R5913</strain>
    </source>
</reference>
<evidence type="ECO:0000259" key="6">
    <source>
        <dbReference type="Pfam" id="PF01464"/>
    </source>
</evidence>
<protein>
    <recommendedName>
        <fullName evidence="6">Transglycosylase SLT domain-containing protein</fullName>
    </recommendedName>
</protein>
<proteinExistence type="inferred from homology"/>
<dbReference type="InterPro" id="IPR008939">
    <property type="entry name" value="Lytic_TGlycosylase_superhlx_U"/>
</dbReference>